<comment type="similarity">
    <text evidence="1">Belongs to the peptidase M20A family.</text>
</comment>
<dbReference type="CDD" id="cd05672">
    <property type="entry name" value="M20_ACY1L2-like"/>
    <property type="match status" value="1"/>
</dbReference>
<dbReference type="SUPFAM" id="SSF53187">
    <property type="entry name" value="Zn-dependent exopeptidases"/>
    <property type="match status" value="1"/>
</dbReference>
<evidence type="ECO:0000313" key="4">
    <source>
        <dbReference type="Proteomes" id="UP000465266"/>
    </source>
</evidence>
<protein>
    <recommendedName>
        <fullName evidence="1">Peptidase M20 domain-containing protein 2</fullName>
    </recommendedName>
</protein>
<dbReference type="Proteomes" id="UP000465266">
    <property type="component" value="Unassembled WGS sequence"/>
</dbReference>
<evidence type="ECO:0000259" key="2">
    <source>
        <dbReference type="Pfam" id="PF07687"/>
    </source>
</evidence>
<dbReference type="InterPro" id="IPR052030">
    <property type="entry name" value="Peptidase_M20/M20A_hydrolases"/>
</dbReference>
<evidence type="ECO:0000256" key="1">
    <source>
        <dbReference type="PIRNR" id="PIRNR037226"/>
    </source>
</evidence>
<comment type="caution">
    <text evidence="3">The sequence shown here is derived from an EMBL/GenBank/DDBJ whole genome shotgun (WGS) entry which is preliminary data.</text>
</comment>
<reference evidence="3 4" key="1">
    <citation type="submission" date="2020-01" db="EMBL/GenBank/DDBJ databases">
        <title>Draft genome sequence of Aspergillus udagawae IFM 53868.</title>
        <authorList>
            <person name="Takahashi H."/>
            <person name="Yaguchi T."/>
        </authorList>
    </citation>
    <scope>NUCLEOTIDE SEQUENCE [LARGE SCALE GENOMIC DNA]</scope>
    <source>
        <strain evidence="3 4">IFM 53868</strain>
    </source>
</reference>
<keyword evidence="4" id="KW-1185">Reference proteome</keyword>
<gene>
    <name evidence="3" type="ORF">IFM53868_08889</name>
</gene>
<accession>A0ABQ1B9Z9</accession>
<feature type="domain" description="Peptidase M20 dimerisation" evidence="2">
    <location>
        <begin position="166"/>
        <end position="258"/>
    </location>
</feature>
<proteinExistence type="inferred from homology"/>
<dbReference type="PANTHER" id="PTHR30575">
    <property type="entry name" value="PEPTIDASE M20"/>
    <property type="match status" value="1"/>
</dbReference>
<name>A0ABQ1B9Z9_9EURO</name>
<dbReference type="InterPro" id="IPR036264">
    <property type="entry name" value="Bact_exopeptidase_dim_dom"/>
</dbReference>
<organism evidence="3 4">
    <name type="scientific">Aspergillus udagawae</name>
    <dbReference type="NCBI Taxonomy" id="91492"/>
    <lineage>
        <taxon>Eukaryota</taxon>
        <taxon>Fungi</taxon>
        <taxon>Dikarya</taxon>
        <taxon>Ascomycota</taxon>
        <taxon>Pezizomycotina</taxon>
        <taxon>Eurotiomycetes</taxon>
        <taxon>Eurotiomycetidae</taxon>
        <taxon>Eurotiales</taxon>
        <taxon>Aspergillaceae</taxon>
        <taxon>Aspergillus</taxon>
        <taxon>Aspergillus subgen. Fumigati</taxon>
    </lineage>
</organism>
<dbReference type="Gene3D" id="3.40.630.10">
    <property type="entry name" value="Zn peptidases"/>
    <property type="match status" value="3"/>
</dbReference>
<dbReference type="PANTHER" id="PTHR30575:SF8">
    <property type="entry name" value="PEPTIDASE M20 DOMAIN-CONTAINING PROTEIN 2"/>
    <property type="match status" value="1"/>
</dbReference>
<dbReference type="SUPFAM" id="SSF55031">
    <property type="entry name" value="Bacterial exopeptidase dimerisation domain"/>
    <property type="match status" value="1"/>
</dbReference>
<dbReference type="Pfam" id="PF07687">
    <property type="entry name" value="M20_dimer"/>
    <property type="match status" value="1"/>
</dbReference>
<dbReference type="InterPro" id="IPR011650">
    <property type="entry name" value="Peptidase_M20_dimer"/>
</dbReference>
<dbReference type="InterPro" id="IPR017144">
    <property type="entry name" value="Xaa-Arg_dipeptidase"/>
</dbReference>
<sequence>MAILTPNIDEVKASIDATLDNLQSPLRELNREIWSNPETAYQEHKAHDTICAFLESQGCTVTRHAYGLDTSFEATCGSGGRLINFNADVAAFLALSALLKKYGIPGRTQLLGTPAEENGGGKTKLIENGAYKGVDISLMAHAGPKKLFPGVDSDGVAGVLMNARKEIHCEFTGKSAHAGGNPWDGINALDALVSAYNNVSVLRQQMQPDERVHVAFTETPTVANVIPERTKAYWQVRSPTLKGLDRLMGRVRNCIEAGALSSGCRVDIVEDQLYTDIKINDTLCGRYQTHMARYGRNITKSHDKVLTGSSDIGNVSYLVPTLHAMFAVTDQEGSFLHHSSFAIAAGTDTAHEEAVVVGKSLAIVGWEMLTDEGHFQTAKKQWEIAILG</sequence>
<evidence type="ECO:0000313" key="3">
    <source>
        <dbReference type="EMBL" id="GFF97096.1"/>
    </source>
</evidence>
<dbReference type="EMBL" id="BLKG01000142">
    <property type="protein sequence ID" value="GFF97096.1"/>
    <property type="molecule type" value="Genomic_DNA"/>
</dbReference>
<dbReference type="PIRSF" id="PIRSF037226">
    <property type="entry name" value="Amidohydrolase_ACY1L2_prd"/>
    <property type="match status" value="1"/>
</dbReference>